<dbReference type="SUPFAM" id="SSF64484">
    <property type="entry name" value="beta and beta-prime subunits of DNA dependent RNA-polymerase"/>
    <property type="match status" value="1"/>
</dbReference>
<comment type="caution">
    <text evidence="2">The sequence shown here is derived from an EMBL/GenBank/DDBJ whole genome shotgun (WGS) entry which is preliminary data.</text>
</comment>
<evidence type="ECO:0000313" key="3">
    <source>
        <dbReference type="Proteomes" id="UP000289738"/>
    </source>
</evidence>
<dbReference type="EMBL" id="SDMP01000016">
    <property type="protein sequence ID" value="RYR03576.1"/>
    <property type="molecule type" value="Genomic_DNA"/>
</dbReference>
<name>A0A444YNL1_ARAHY</name>
<organism evidence="2 3">
    <name type="scientific">Arachis hypogaea</name>
    <name type="common">Peanut</name>
    <dbReference type="NCBI Taxonomy" id="3818"/>
    <lineage>
        <taxon>Eukaryota</taxon>
        <taxon>Viridiplantae</taxon>
        <taxon>Streptophyta</taxon>
        <taxon>Embryophyta</taxon>
        <taxon>Tracheophyta</taxon>
        <taxon>Spermatophyta</taxon>
        <taxon>Magnoliopsida</taxon>
        <taxon>eudicotyledons</taxon>
        <taxon>Gunneridae</taxon>
        <taxon>Pentapetalae</taxon>
        <taxon>rosids</taxon>
        <taxon>fabids</taxon>
        <taxon>Fabales</taxon>
        <taxon>Fabaceae</taxon>
        <taxon>Papilionoideae</taxon>
        <taxon>50 kb inversion clade</taxon>
        <taxon>dalbergioids sensu lato</taxon>
        <taxon>Dalbergieae</taxon>
        <taxon>Pterocarpus clade</taxon>
        <taxon>Arachis</taxon>
    </lineage>
</organism>
<evidence type="ECO:0000313" key="2">
    <source>
        <dbReference type="EMBL" id="RYR03576.1"/>
    </source>
</evidence>
<dbReference type="AlphaFoldDB" id="A0A444YNL1"/>
<accession>A0A444YNL1</accession>
<evidence type="ECO:0000256" key="1">
    <source>
        <dbReference type="SAM" id="MobiDB-lite"/>
    </source>
</evidence>
<dbReference type="Proteomes" id="UP000289738">
    <property type="component" value="Chromosome B06"/>
</dbReference>
<proteinExistence type="predicted"/>
<dbReference type="STRING" id="3818.A0A444YNL1"/>
<sequence length="177" mass="19963">MASETITDDRDTTYEEDINSTGTKKSDSKRYKLSYKLAEQNRFSGQGYGKKAGHSMFFLENIFVPPIKFCPPTKGGDMVSEHAHTVLLSKILQSNIRLGDAHLNKKDPSMVLARWVELQQSVNVLFTNNTSGKTEYVYARVKLSRYSLEVLSEDLPATISKISFPKTMKWNSQVCGI</sequence>
<keyword evidence="3" id="KW-1185">Reference proteome</keyword>
<feature type="region of interest" description="Disordered" evidence="1">
    <location>
        <begin position="1"/>
        <end position="28"/>
    </location>
</feature>
<protein>
    <submittedName>
        <fullName evidence="2">Uncharacterized protein</fullName>
    </submittedName>
</protein>
<gene>
    <name evidence="2" type="ORF">Ahy_B06g082613</name>
</gene>
<reference evidence="2 3" key="1">
    <citation type="submission" date="2019-01" db="EMBL/GenBank/DDBJ databases">
        <title>Sequencing of cultivated peanut Arachis hypogaea provides insights into genome evolution and oil improvement.</title>
        <authorList>
            <person name="Chen X."/>
        </authorList>
    </citation>
    <scope>NUCLEOTIDE SEQUENCE [LARGE SCALE GENOMIC DNA]</scope>
    <source>
        <strain evidence="3">cv. Fuhuasheng</strain>
        <tissue evidence="2">Leaves</tissue>
    </source>
</reference>